<protein>
    <submittedName>
        <fullName evidence="1">Uncharacterized protein</fullName>
    </submittedName>
</protein>
<reference evidence="1" key="1">
    <citation type="submission" date="2021-03" db="EMBL/GenBank/DDBJ databases">
        <authorList>
            <consortium name="DOE Joint Genome Institute"/>
            <person name="Ahrendt S."/>
            <person name="Looney B.P."/>
            <person name="Miyauchi S."/>
            <person name="Morin E."/>
            <person name="Drula E."/>
            <person name="Courty P.E."/>
            <person name="Chicoki N."/>
            <person name="Fauchery L."/>
            <person name="Kohler A."/>
            <person name="Kuo A."/>
            <person name="Labutti K."/>
            <person name="Pangilinan J."/>
            <person name="Lipzen A."/>
            <person name="Riley R."/>
            <person name="Andreopoulos W."/>
            <person name="He G."/>
            <person name="Johnson J."/>
            <person name="Barry K.W."/>
            <person name="Grigoriev I.V."/>
            <person name="Nagy L."/>
            <person name="Hibbett D."/>
            <person name="Henrissat B."/>
            <person name="Matheny P.B."/>
            <person name="Labbe J."/>
            <person name="Martin F."/>
        </authorList>
    </citation>
    <scope>NUCLEOTIDE SEQUENCE</scope>
    <source>
        <strain evidence="1">HHB10654</strain>
    </source>
</reference>
<sequence>MPAVYPSLDGDWSERHSPGVAARRGAMLDTLNIIYFPSIFDRAAHPLQNTAPLIRYRTPRRPPPTEHRARTPDSARHIPHRRIPAVQRSLSAFPTTFDASKLLPYNGSQIAADEAGDEVETQADDQDAAFIDDVGESSEPSQALTLYPRLERDTDGDQDPDSDQEVADMVQRARSRARAASQVTTARGPHLRRAILDITAAHQQPQRDDMPLTKSSDDKATPATKYDDNDAVLFAIRVPERHASNVCKTLNSRIGRTPYSQSRRDTWPDIVSVERYDTANGYVYIRAHSWRAVTRVIGRTPHLSARKQAPLLVDQIPSPSASLDLTPTFNTGLACRIASGRYAGDLAVTSKIEADCVWVYVVPRLDYRQTTLCDLVFNNALDSETRPPANLVLHPRAISDTYHNSVVDIDPDRSTFSAHGYRFESGLIQLPVHTSHFQPQPLPATVEELFIFDKARRAPVSAMRELDIQNLRKTLESGEPIEVTRGDLIGTSGFVVSILDDVVTLSDEGDTFEVPIYDVQRHFRPGDSVQVLVHGGQHGLVAFIGSSRRLYCIEDDTLEEFSAPPALVTRYTPAPSVITPREHLALTAQNRLRRLYPADKDRLLHKHVRIMVDGPWKGYEGYVRSIQAEGELANVALTAVPGKQVAIYRYNLFDADSPNNIVIPDDRSRWRYPLHTRRGHRPSFLRQQTPPRQTTPPPDILVDDSATGERTPEPAASSSHAPPPMSWADIIDLQCRTRSFQVPPQAPLPPSTSQPGPINPLQYTLSANAPEPREIAPEHSWLCRPAIVAARAEYRLSVSVQAPGNAFHKLIGNTLLPRELPGPPPADHIHVRLRGTIETVPIAHLRPIGTRDIKYSPGAILIKGPMAGQHCKITYASTTMQDLVAIITDAGKKEYLPPDWLCRVMR</sequence>
<dbReference type="Proteomes" id="UP000814140">
    <property type="component" value="Unassembled WGS sequence"/>
</dbReference>
<name>A0ACB8SJX8_9AGAM</name>
<organism evidence="1 2">
    <name type="scientific">Artomyces pyxidatus</name>
    <dbReference type="NCBI Taxonomy" id="48021"/>
    <lineage>
        <taxon>Eukaryota</taxon>
        <taxon>Fungi</taxon>
        <taxon>Dikarya</taxon>
        <taxon>Basidiomycota</taxon>
        <taxon>Agaricomycotina</taxon>
        <taxon>Agaricomycetes</taxon>
        <taxon>Russulales</taxon>
        <taxon>Auriscalpiaceae</taxon>
        <taxon>Artomyces</taxon>
    </lineage>
</organism>
<evidence type="ECO:0000313" key="2">
    <source>
        <dbReference type="Proteomes" id="UP000814140"/>
    </source>
</evidence>
<dbReference type="EMBL" id="MU277269">
    <property type="protein sequence ID" value="KAI0056186.1"/>
    <property type="molecule type" value="Genomic_DNA"/>
</dbReference>
<gene>
    <name evidence="1" type="ORF">BV25DRAFT_1842464</name>
</gene>
<accession>A0ACB8SJX8</accession>
<reference evidence="1" key="2">
    <citation type="journal article" date="2022" name="New Phytol.">
        <title>Evolutionary transition to the ectomycorrhizal habit in the genomes of a hyperdiverse lineage of mushroom-forming fungi.</title>
        <authorList>
            <person name="Looney B."/>
            <person name="Miyauchi S."/>
            <person name="Morin E."/>
            <person name="Drula E."/>
            <person name="Courty P.E."/>
            <person name="Kohler A."/>
            <person name="Kuo A."/>
            <person name="LaButti K."/>
            <person name="Pangilinan J."/>
            <person name="Lipzen A."/>
            <person name="Riley R."/>
            <person name="Andreopoulos W."/>
            <person name="He G."/>
            <person name="Johnson J."/>
            <person name="Nolan M."/>
            <person name="Tritt A."/>
            <person name="Barry K.W."/>
            <person name="Grigoriev I.V."/>
            <person name="Nagy L.G."/>
            <person name="Hibbett D."/>
            <person name="Henrissat B."/>
            <person name="Matheny P.B."/>
            <person name="Labbe J."/>
            <person name="Martin F.M."/>
        </authorList>
    </citation>
    <scope>NUCLEOTIDE SEQUENCE</scope>
    <source>
        <strain evidence="1">HHB10654</strain>
    </source>
</reference>
<comment type="caution">
    <text evidence="1">The sequence shown here is derived from an EMBL/GenBank/DDBJ whole genome shotgun (WGS) entry which is preliminary data.</text>
</comment>
<proteinExistence type="predicted"/>
<keyword evidence="2" id="KW-1185">Reference proteome</keyword>
<evidence type="ECO:0000313" key="1">
    <source>
        <dbReference type="EMBL" id="KAI0056186.1"/>
    </source>
</evidence>